<dbReference type="EC" id="3.1.26.4" evidence="13"/>
<comment type="caution">
    <text evidence="16">The sequence shown here is derived from an EMBL/GenBank/DDBJ whole genome shotgun (WGS) entry which is preliminary data.</text>
</comment>
<dbReference type="PANTHER" id="PTHR10954:SF23">
    <property type="entry name" value="RIBONUCLEASE"/>
    <property type="match status" value="1"/>
</dbReference>
<evidence type="ECO:0000256" key="5">
    <source>
        <dbReference type="ARBA" id="ARBA00007383"/>
    </source>
</evidence>
<keyword evidence="7 12" id="KW-0540">Nuclease</keyword>
<feature type="region of interest" description="Disordered" evidence="14">
    <location>
        <begin position="306"/>
        <end position="331"/>
    </location>
</feature>
<dbReference type="GO" id="GO:0005737">
    <property type="term" value="C:cytoplasm"/>
    <property type="evidence" value="ECO:0007669"/>
    <property type="project" value="UniProtKB-SubCell"/>
</dbReference>
<comment type="subcellular location">
    <subcellularLocation>
        <location evidence="4">Cytoplasm</location>
    </subcellularLocation>
</comment>
<gene>
    <name evidence="16" type="ORF">R1flu_009838</name>
</gene>
<evidence type="ECO:0000256" key="1">
    <source>
        <dbReference type="ARBA" id="ARBA00000077"/>
    </source>
</evidence>
<protein>
    <recommendedName>
        <fullName evidence="13">Ribonuclease</fullName>
        <ecNumber evidence="13">3.1.26.4</ecNumber>
    </recommendedName>
</protein>
<evidence type="ECO:0000256" key="14">
    <source>
        <dbReference type="SAM" id="MobiDB-lite"/>
    </source>
</evidence>
<feature type="region of interest" description="Disordered" evidence="14">
    <location>
        <begin position="1"/>
        <end position="30"/>
    </location>
</feature>
<accession>A0ABD1Z399</accession>
<evidence type="ECO:0000256" key="6">
    <source>
        <dbReference type="ARBA" id="ARBA00022490"/>
    </source>
</evidence>
<feature type="binding site" evidence="12">
    <location>
        <position position="209"/>
    </location>
    <ligand>
        <name>a divalent metal cation</name>
        <dbReference type="ChEBI" id="CHEBI:60240"/>
    </ligand>
</feature>
<dbReference type="NCBIfam" id="NF000595">
    <property type="entry name" value="PRK00015.1-3"/>
    <property type="match status" value="1"/>
</dbReference>
<dbReference type="GO" id="GO:0003723">
    <property type="term" value="F:RNA binding"/>
    <property type="evidence" value="ECO:0007669"/>
    <property type="project" value="UniProtKB-UniRule"/>
</dbReference>
<sequence length="331" mass="36030">MAASVLRRSSRLAAAAARAEPVASSLKPKNESVCFSKKAGSVSKKVKESNDFHEPISSPPDSQEAVVSTVESELARELGLNRGKLLKKMPSRDMEAELWDMGFQRVAGVDEAGRGPLAGPVVAAACIIPSSVIIEGIDDSKKINEAKREELYNVITSTPGVSYAVHVVDAAIIDEINILQATMQAMTACVQKLSRETKGLLVPDFILVDGNRLPENFPENSRSVVKGDAICHVIAAASILAKVTRDRIMLSYDLKWPEYGFKTHKGYGTSVHMSALLKYGPCDIHRRSFAPLKDQGCCAAEEYTREKPSDDQFLPDAGSNTSKRKTRRRGI</sequence>
<feature type="domain" description="RNase H type-2" evidence="15">
    <location>
        <begin position="104"/>
        <end position="301"/>
    </location>
</feature>
<evidence type="ECO:0000313" key="17">
    <source>
        <dbReference type="Proteomes" id="UP001605036"/>
    </source>
</evidence>
<evidence type="ECO:0000256" key="7">
    <source>
        <dbReference type="ARBA" id="ARBA00022722"/>
    </source>
</evidence>
<dbReference type="GO" id="GO:0006401">
    <property type="term" value="P:RNA catabolic process"/>
    <property type="evidence" value="ECO:0007669"/>
    <property type="project" value="UniProtKB-UniRule"/>
</dbReference>
<dbReference type="InterPro" id="IPR022898">
    <property type="entry name" value="RNase_HII"/>
</dbReference>
<comment type="cofactor">
    <cofactor evidence="2">
        <name>Mg(2+)</name>
        <dbReference type="ChEBI" id="CHEBI:18420"/>
    </cofactor>
</comment>
<evidence type="ECO:0000259" key="15">
    <source>
        <dbReference type="PROSITE" id="PS51975"/>
    </source>
</evidence>
<dbReference type="HAMAP" id="MF_00052_B">
    <property type="entry name" value="RNase_HII_B"/>
    <property type="match status" value="1"/>
</dbReference>
<keyword evidence="10 12" id="KW-0378">Hydrolase</keyword>
<evidence type="ECO:0000256" key="11">
    <source>
        <dbReference type="ARBA" id="ARBA00023211"/>
    </source>
</evidence>
<evidence type="ECO:0000256" key="10">
    <source>
        <dbReference type="ARBA" id="ARBA00022801"/>
    </source>
</evidence>
<reference evidence="16 17" key="1">
    <citation type="submission" date="2024-09" db="EMBL/GenBank/DDBJ databases">
        <title>Chromosome-scale assembly of Riccia fluitans.</title>
        <authorList>
            <person name="Paukszto L."/>
            <person name="Sawicki J."/>
            <person name="Karawczyk K."/>
            <person name="Piernik-Szablinska J."/>
            <person name="Szczecinska M."/>
            <person name="Mazdziarz M."/>
        </authorList>
    </citation>
    <scope>NUCLEOTIDE SEQUENCE [LARGE SCALE GENOMIC DNA]</scope>
    <source>
        <strain evidence="16">Rf_01</strain>
        <tissue evidence="16">Aerial parts of the thallus</tissue>
    </source>
</reference>
<proteinExistence type="inferred from homology"/>
<keyword evidence="6" id="KW-0963">Cytoplasm</keyword>
<evidence type="ECO:0000256" key="3">
    <source>
        <dbReference type="ARBA" id="ARBA00004065"/>
    </source>
</evidence>
<dbReference type="Proteomes" id="UP001605036">
    <property type="component" value="Unassembled WGS sequence"/>
</dbReference>
<evidence type="ECO:0000256" key="2">
    <source>
        <dbReference type="ARBA" id="ARBA00001946"/>
    </source>
</evidence>
<feature type="binding site" evidence="12">
    <location>
        <position position="111"/>
    </location>
    <ligand>
        <name>a divalent metal cation</name>
        <dbReference type="ChEBI" id="CHEBI:60240"/>
    </ligand>
</feature>
<evidence type="ECO:0000256" key="8">
    <source>
        <dbReference type="ARBA" id="ARBA00022723"/>
    </source>
</evidence>
<dbReference type="NCBIfam" id="NF000594">
    <property type="entry name" value="PRK00015.1-1"/>
    <property type="match status" value="1"/>
</dbReference>
<feature type="binding site" evidence="12">
    <location>
        <position position="110"/>
    </location>
    <ligand>
        <name>a divalent metal cation</name>
        <dbReference type="ChEBI" id="CHEBI:60240"/>
    </ligand>
</feature>
<feature type="compositionally biased region" description="Basic residues" evidence="14">
    <location>
        <begin position="322"/>
        <end position="331"/>
    </location>
</feature>
<dbReference type="InterPro" id="IPR024567">
    <property type="entry name" value="RNase_HII/HIII_dom"/>
</dbReference>
<dbReference type="CDD" id="cd07182">
    <property type="entry name" value="RNase_HII_bacteria_HII_like"/>
    <property type="match status" value="1"/>
</dbReference>
<dbReference type="PANTHER" id="PTHR10954">
    <property type="entry name" value="RIBONUCLEASE H2 SUBUNIT A"/>
    <property type="match status" value="1"/>
</dbReference>
<dbReference type="GO" id="GO:0046872">
    <property type="term" value="F:metal ion binding"/>
    <property type="evidence" value="ECO:0007669"/>
    <property type="project" value="UniProtKB-KW"/>
</dbReference>
<evidence type="ECO:0000256" key="13">
    <source>
        <dbReference type="RuleBase" id="RU003515"/>
    </source>
</evidence>
<dbReference type="EMBL" id="JBHFFA010000002">
    <property type="protein sequence ID" value="KAL2642251.1"/>
    <property type="molecule type" value="Genomic_DNA"/>
</dbReference>
<evidence type="ECO:0000313" key="16">
    <source>
        <dbReference type="EMBL" id="KAL2642251.1"/>
    </source>
</evidence>
<dbReference type="SUPFAM" id="SSF53098">
    <property type="entry name" value="Ribonuclease H-like"/>
    <property type="match status" value="1"/>
</dbReference>
<name>A0ABD1Z399_9MARC</name>
<dbReference type="Gene3D" id="3.30.420.10">
    <property type="entry name" value="Ribonuclease H-like superfamily/Ribonuclease H"/>
    <property type="match status" value="1"/>
</dbReference>
<feature type="compositionally biased region" description="Low complexity" evidence="14">
    <location>
        <begin position="1"/>
        <end position="26"/>
    </location>
</feature>
<dbReference type="InterPro" id="IPR036397">
    <property type="entry name" value="RNaseH_sf"/>
</dbReference>
<comment type="function">
    <text evidence="3 13">Endonuclease that specifically degrades the RNA of RNA-DNA hybrids.</text>
</comment>
<keyword evidence="9 12" id="KW-0255">Endonuclease</keyword>
<keyword evidence="8 12" id="KW-0479">Metal-binding</keyword>
<dbReference type="PROSITE" id="PS51975">
    <property type="entry name" value="RNASE_H_2"/>
    <property type="match status" value="1"/>
</dbReference>
<evidence type="ECO:0000256" key="4">
    <source>
        <dbReference type="ARBA" id="ARBA00004496"/>
    </source>
</evidence>
<comment type="cofactor">
    <cofactor evidence="12">
        <name>Mn(2+)</name>
        <dbReference type="ChEBI" id="CHEBI:29035"/>
    </cofactor>
    <cofactor evidence="12">
        <name>Mg(2+)</name>
        <dbReference type="ChEBI" id="CHEBI:18420"/>
    </cofactor>
    <text evidence="12">Manganese or magnesium. Binds 1 divalent metal ion per monomer in the absence of substrate. May bind a second metal ion after substrate binding.</text>
</comment>
<keyword evidence="11" id="KW-0464">Manganese</keyword>
<dbReference type="InterPro" id="IPR012337">
    <property type="entry name" value="RNaseH-like_sf"/>
</dbReference>
<dbReference type="FunFam" id="3.30.420.10:FF:000113">
    <property type="entry name" value="Ribonuclease HII"/>
    <property type="match status" value="1"/>
</dbReference>
<dbReference type="InterPro" id="IPR001352">
    <property type="entry name" value="RNase_HII/HIII"/>
</dbReference>
<comment type="similarity">
    <text evidence="5 13">Belongs to the RNase HII family.</text>
</comment>
<comment type="catalytic activity">
    <reaction evidence="1 12 13">
        <text>Endonucleolytic cleavage to 5'-phosphomonoester.</text>
        <dbReference type="EC" id="3.1.26.4"/>
    </reaction>
</comment>
<organism evidence="16 17">
    <name type="scientific">Riccia fluitans</name>
    <dbReference type="NCBI Taxonomy" id="41844"/>
    <lineage>
        <taxon>Eukaryota</taxon>
        <taxon>Viridiplantae</taxon>
        <taxon>Streptophyta</taxon>
        <taxon>Embryophyta</taxon>
        <taxon>Marchantiophyta</taxon>
        <taxon>Marchantiopsida</taxon>
        <taxon>Marchantiidae</taxon>
        <taxon>Marchantiales</taxon>
        <taxon>Ricciaceae</taxon>
        <taxon>Riccia</taxon>
    </lineage>
</organism>
<dbReference type="GO" id="GO:0004523">
    <property type="term" value="F:RNA-DNA hybrid ribonuclease activity"/>
    <property type="evidence" value="ECO:0007669"/>
    <property type="project" value="UniProtKB-UniRule"/>
</dbReference>
<evidence type="ECO:0000256" key="9">
    <source>
        <dbReference type="ARBA" id="ARBA00022759"/>
    </source>
</evidence>
<keyword evidence="17" id="KW-1185">Reference proteome</keyword>
<dbReference type="AlphaFoldDB" id="A0ABD1Z399"/>
<dbReference type="Pfam" id="PF01351">
    <property type="entry name" value="RNase_HII"/>
    <property type="match status" value="1"/>
</dbReference>
<evidence type="ECO:0000256" key="12">
    <source>
        <dbReference type="PROSITE-ProRule" id="PRU01319"/>
    </source>
</evidence>